<evidence type="ECO:0000313" key="1">
    <source>
        <dbReference type="EMBL" id="OXA52019.1"/>
    </source>
</evidence>
<accession>A0A226E3L0</accession>
<sequence length="253" mass="29376">MYVKAVIATIAGHIVNIASVFIPNTYYLARTVVDSVWGTVTPEQIVHEIKNHEQQLKAYKDYDFNIENDSLFSLISFSEKWTKNFNNILLKLGNSSLSDMSISKLEIKHMHRELEQKITTELNDAAAADVIEVFQQILDAVDVIFDLLQQTNSYEQQQKSIDYYTRLIASTNTKGDNEELNLLAARVVTQLKYQVLFYLYKNGMREMYRNYFPFAEQLDKDLQLSPHEFPIINSENKTLQLVDNKYSSFFTEI</sequence>
<organism evidence="1 2">
    <name type="scientific">Folsomia candida</name>
    <name type="common">Springtail</name>
    <dbReference type="NCBI Taxonomy" id="158441"/>
    <lineage>
        <taxon>Eukaryota</taxon>
        <taxon>Metazoa</taxon>
        <taxon>Ecdysozoa</taxon>
        <taxon>Arthropoda</taxon>
        <taxon>Hexapoda</taxon>
        <taxon>Collembola</taxon>
        <taxon>Entomobryomorpha</taxon>
        <taxon>Isotomoidea</taxon>
        <taxon>Isotomidae</taxon>
        <taxon>Proisotominae</taxon>
        <taxon>Folsomia</taxon>
    </lineage>
</organism>
<evidence type="ECO:0000313" key="2">
    <source>
        <dbReference type="Proteomes" id="UP000198287"/>
    </source>
</evidence>
<dbReference type="AlphaFoldDB" id="A0A226E3L0"/>
<gene>
    <name evidence="1" type="ORF">Fcan01_13317</name>
</gene>
<name>A0A226E3L0_FOLCA</name>
<comment type="caution">
    <text evidence="1">The sequence shown here is derived from an EMBL/GenBank/DDBJ whole genome shotgun (WGS) entry which is preliminary data.</text>
</comment>
<dbReference type="Proteomes" id="UP000198287">
    <property type="component" value="Unassembled WGS sequence"/>
</dbReference>
<reference evidence="1 2" key="1">
    <citation type="submission" date="2015-12" db="EMBL/GenBank/DDBJ databases">
        <title>The genome of Folsomia candida.</title>
        <authorList>
            <person name="Faddeeva A."/>
            <person name="Derks M.F."/>
            <person name="Anvar Y."/>
            <person name="Smit S."/>
            <person name="Van Straalen N."/>
            <person name="Roelofs D."/>
        </authorList>
    </citation>
    <scope>NUCLEOTIDE SEQUENCE [LARGE SCALE GENOMIC DNA]</scope>
    <source>
        <strain evidence="1 2">VU population</strain>
        <tissue evidence="1">Whole body</tissue>
    </source>
</reference>
<dbReference type="EMBL" id="LNIX01000007">
    <property type="protein sequence ID" value="OXA52019.1"/>
    <property type="molecule type" value="Genomic_DNA"/>
</dbReference>
<proteinExistence type="predicted"/>
<protein>
    <submittedName>
        <fullName evidence="1">Uncharacterized protein</fullName>
    </submittedName>
</protein>
<keyword evidence="2" id="KW-1185">Reference proteome</keyword>